<comment type="caution">
    <text evidence="7">The sequence shown here is derived from an EMBL/GenBank/DDBJ whole genome shotgun (WGS) entry which is preliminary data.</text>
</comment>
<accession>A0ABQ5ZNF6</accession>
<gene>
    <name evidence="7" type="primary">malE</name>
    <name evidence="7" type="ORF">GCM10007923_44660</name>
</gene>
<evidence type="ECO:0000313" key="7">
    <source>
        <dbReference type="EMBL" id="GLR53251.1"/>
    </source>
</evidence>
<sequence>MTRSLMTTVFLGTALLSAGPVLAQQVTLQFWDNQQTESGLSDVQKAAVERFMTENPDIRIEVTTVPYPEYQQRLLTAVQGGNAPDIATLDQIWVGAFAKAGAVSDLTEEAAAAGLSRDGFFGGAWDSAVLDGKLYGIPFNVDVWQFSYYNKALLDAAKVDPASLGTFEGLKAAAEKLTADGKFGVGLFGHKGEDTVVVGDSFIFSNGGRILNDDGSCALTEAPAVEALAYLQELSKFAPGGILNASSGDMRELFLNGSLAIEFWPALEQPTLQKSSLSWGFVNGTAPEGKTPVGTFGGWNLAVFETSAHKDAAWKFIQFMVREDVNGDVVDLIPANKKAAEAFLAKNRQEPQTIMTHLDNAKARPLSPRYLELADAQVAMFQDIYAGGKPADAAAKACDAINALD</sequence>
<dbReference type="RefSeq" id="WP_244766916.1">
    <property type="nucleotide sequence ID" value="NZ_BSOP01000036.1"/>
</dbReference>
<dbReference type="InterPro" id="IPR050490">
    <property type="entry name" value="Bact_solute-bd_prot1"/>
</dbReference>
<name>A0ABQ5ZNF6_9HYPH</name>
<dbReference type="InterPro" id="IPR006059">
    <property type="entry name" value="SBP"/>
</dbReference>
<evidence type="ECO:0000256" key="2">
    <source>
        <dbReference type="ARBA" id="ARBA00008520"/>
    </source>
</evidence>
<reference evidence="8" key="1">
    <citation type="journal article" date="2019" name="Int. J. Syst. Evol. Microbiol.">
        <title>The Global Catalogue of Microorganisms (GCM) 10K type strain sequencing project: providing services to taxonomists for standard genome sequencing and annotation.</title>
        <authorList>
            <consortium name="The Broad Institute Genomics Platform"/>
            <consortium name="The Broad Institute Genome Sequencing Center for Infectious Disease"/>
            <person name="Wu L."/>
            <person name="Ma J."/>
        </authorList>
    </citation>
    <scope>NUCLEOTIDE SEQUENCE [LARGE SCALE GENOMIC DNA]</scope>
    <source>
        <strain evidence="8">NBRC 102122</strain>
    </source>
</reference>
<feature type="chain" id="PRO_5047167031" evidence="6">
    <location>
        <begin position="24"/>
        <end position="405"/>
    </location>
</feature>
<dbReference type="CDD" id="cd13585">
    <property type="entry name" value="PBP2_TMBP_like"/>
    <property type="match status" value="1"/>
</dbReference>
<evidence type="ECO:0000256" key="5">
    <source>
        <dbReference type="ARBA" id="ARBA00022764"/>
    </source>
</evidence>
<keyword evidence="3" id="KW-0813">Transport</keyword>
<evidence type="ECO:0000256" key="3">
    <source>
        <dbReference type="ARBA" id="ARBA00022448"/>
    </source>
</evidence>
<comment type="similarity">
    <text evidence="2">Belongs to the bacterial solute-binding protein 1 family.</text>
</comment>
<evidence type="ECO:0000256" key="1">
    <source>
        <dbReference type="ARBA" id="ARBA00004418"/>
    </source>
</evidence>
<keyword evidence="5" id="KW-0574">Periplasm</keyword>
<feature type="signal peptide" evidence="6">
    <location>
        <begin position="1"/>
        <end position="23"/>
    </location>
</feature>
<dbReference type="PANTHER" id="PTHR43649">
    <property type="entry name" value="ARABINOSE-BINDING PROTEIN-RELATED"/>
    <property type="match status" value="1"/>
</dbReference>
<proteinExistence type="inferred from homology"/>
<evidence type="ECO:0000256" key="4">
    <source>
        <dbReference type="ARBA" id="ARBA00022729"/>
    </source>
</evidence>
<comment type="subcellular location">
    <subcellularLocation>
        <location evidence="1">Periplasm</location>
    </subcellularLocation>
</comment>
<dbReference type="Proteomes" id="UP001156702">
    <property type="component" value="Unassembled WGS sequence"/>
</dbReference>
<keyword evidence="4 6" id="KW-0732">Signal</keyword>
<dbReference type="Pfam" id="PF01547">
    <property type="entry name" value="SBP_bac_1"/>
    <property type="match status" value="1"/>
</dbReference>
<evidence type="ECO:0000256" key="6">
    <source>
        <dbReference type="SAM" id="SignalP"/>
    </source>
</evidence>
<dbReference type="PANTHER" id="PTHR43649:SF34">
    <property type="entry name" value="ABC TRANSPORTER PERIPLASMIC-BINDING PROTEIN YCJN-RELATED"/>
    <property type="match status" value="1"/>
</dbReference>
<keyword evidence="8" id="KW-1185">Reference proteome</keyword>
<dbReference type="EMBL" id="BSOP01000036">
    <property type="protein sequence ID" value="GLR53251.1"/>
    <property type="molecule type" value="Genomic_DNA"/>
</dbReference>
<dbReference type="SUPFAM" id="SSF53850">
    <property type="entry name" value="Periplasmic binding protein-like II"/>
    <property type="match status" value="1"/>
</dbReference>
<dbReference type="Gene3D" id="3.40.190.10">
    <property type="entry name" value="Periplasmic binding protein-like II"/>
    <property type="match status" value="1"/>
</dbReference>
<organism evidence="7 8">
    <name type="scientific">Shinella yambaruensis</name>
    <dbReference type="NCBI Taxonomy" id="415996"/>
    <lineage>
        <taxon>Bacteria</taxon>
        <taxon>Pseudomonadati</taxon>
        <taxon>Pseudomonadota</taxon>
        <taxon>Alphaproteobacteria</taxon>
        <taxon>Hyphomicrobiales</taxon>
        <taxon>Rhizobiaceae</taxon>
        <taxon>Shinella</taxon>
    </lineage>
</organism>
<protein>
    <submittedName>
        <fullName evidence="7">Sugar ABC transporter substrate-binding protein</fullName>
    </submittedName>
</protein>
<evidence type="ECO:0000313" key="8">
    <source>
        <dbReference type="Proteomes" id="UP001156702"/>
    </source>
</evidence>